<keyword evidence="2" id="KW-1185">Reference proteome</keyword>
<dbReference type="SMR" id="A0A482XFP8"/>
<comment type="caution">
    <text evidence="1">The sequence shown here is derived from an EMBL/GenBank/DDBJ whole genome shotgun (WGS) entry which is preliminary data.</text>
</comment>
<proteinExistence type="predicted"/>
<reference evidence="1 2" key="1">
    <citation type="journal article" date="2017" name="Gigascience">
        <title>Genome sequence of the small brown planthopper, Laodelphax striatellus.</title>
        <authorList>
            <person name="Zhu J."/>
            <person name="Jiang F."/>
            <person name="Wang X."/>
            <person name="Yang P."/>
            <person name="Bao Y."/>
            <person name="Zhao W."/>
            <person name="Wang W."/>
            <person name="Lu H."/>
            <person name="Wang Q."/>
            <person name="Cui N."/>
            <person name="Li J."/>
            <person name="Chen X."/>
            <person name="Luo L."/>
            <person name="Yu J."/>
            <person name="Kang L."/>
            <person name="Cui F."/>
        </authorList>
    </citation>
    <scope>NUCLEOTIDE SEQUENCE [LARGE SCALE GENOMIC DNA]</scope>
    <source>
        <strain evidence="1">Lst14</strain>
    </source>
</reference>
<evidence type="ECO:0008006" key="3">
    <source>
        <dbReference type="Google" id="ProtNLM"/>
    </source>
</evidence>
<dbReference type="InterPro" id="IPR020234">
    <property type="entry name" value="Mite_allergen_group-7"/>
</dbReference>
<dbReference type="Pfam" id="PF16984">
    <property type="entry name" value="Grp7_allergen"/>
    <property type="match status" value="1"/>
</dbReference>
<dbReference type="InParanoid" id="A0A482XFP8"/>
<gene>
    <name evidence="1" type="ORF">LSTR_LSTR004470</name>
</gene>
<dbReference type="Gene3D" id="3.15.10.50">
    <property type="match status" value="1"/>
</dbReference>
<sequence>MNVMFLIEQVCDFLFRDRKMESRYATMFLISERTKVINKIIDELLKYSREAIIDANLDRIPVPDISKSFVGPIETKGHFLATNGSTAYLSTVHRTGNAHMISGKTTVTLILNLGLEKLVVDFDQYEAKYMDIGPRGKMRVTVDQNSIYAVLSLKYNLVNCTQELVTLIIDHLDGIDVRMTGLDPFNWLLDDVVTWVASDFRGSIKSSIEVGLQQSIKQALTKYNICKYLPHIHHNSSI</sequence>
<dbReference type="OrthoDB" id="8187668at2759"/>
<organism evidence="1 2">
    <name type="scientific">Laodelphax striatellus</name>
    <name type="common">Small brown planthopper</name>
    <name type="synonym">Delphax striatella</name>
    <dbReference type="NCBI Taxonomy" id="195883"/>
    <lineage>
        <taxon>Eukaryota</taxon>
        <taxon>Metazoa</taxon>
        <taxon>Ecdysozoa</taxon>
        <taxon>Arthropoda</taxon>
        <taxon>Hexapoda</taxon>
        <taxon>Insecta</taxon>
        <taxon>Pterygota</taxon>
        <taxon>Neoptera</taxon>
        <taxon>Paraneoptera</taxon>
        <taxon>Hemiptera</taxon>
        <taxon>Auchenorrhyncha</taxon>
        <taxon>Fulgoroidea</taxon>
        <taxon>Delphacidae</taxon>
        <taxon>Criomorphinae</taxon>
        <taxon>Laodelphax</taxon>
    </lineage>
</organism>
<dbReference type="AlphaFoldDB" id="A0A482XFP8"/>
<name>A0A482XFP8_LAOST</name>
<evidence type="ECO:0000313" key="2">
    <source>
        <dbReference type="Proteomes" id="UP000291343"/>
    </source>
</evidence>
<protein>
    <recommendedName>
        <fullName evidence="3">Lipid-binding serum glycoprotein N-terminal domain-containing protein</fullName>
    </recommendedName>
</protein>
<dbReference type="EMBL" id="QKKF02011401">
    <property type="protein sequence ID" value="RZF44098.1"/>
    <property type="molecule type" value="Genomic_DNA"/>
</dbReference>
<dbReference type="Proteomes" id="UP000291343">
    <property type="component" value="Unassembled WGS sequence"/>
</dbReference>
<dbReference type="STRING" id="195883.A0A482XFP8"/>
<dbReference type="InterPro" id="IPR038602">
    <property type="entry name" value="Mite_allergen_7_sf"/>
</dbReference>
<evidence type="ECO:0000313" key="1">
    <source>
        <dbReference type="EMBL" id="RZF44098.1"/>
    </source>
</evidence>
<accession>A0A482XFP8</accession>